<dbReference type="Proteomes" id="UP000799750">
    <property type="component" value="Unassembled WGS sequence"/>
</dbReference>
<dbReference type="PANTHER" id="PTHR33337:SF8">
    <property type="entry name" value="CENP-V_GFA DOMAIN-CONTAINING PROTEIN"/>
    <property type="match status" value="1"/>
</dbReference>
<evidence type="ECO:0000256" key="3">
    <source>
        <dbReference type="ARBA" id="ARBA00022833"/>
    </source>
</evidence>
<evidence type="ECO:0000256" key="4">
    <source>
        <dbReference type="ARBA" id="ARBA00023239"/>
    </source>
</evidence>
<protein>
    <recommendedName>
        <fullName evidence="5">CENP-V/GFA domain-containing protein</fullName>
    </recommendedName>
</protein>
<dbReference type="PANTHER" id="PTHR33337">
    <property type="entry name" value="GFA DOMAIN-CONTAINING PROTEIN"/>
    <property type="match status" value="1"/>
</dbReference>
<comment type="similarity">
    <text evidence="1">Belongs to the Gfa family.</text>
</comment>
<dbReference type="SUPFAM" id="SSF51316">
    <property type="entry name" value="Mss4-like"/>
    <property type="match status" value="1"/>
</dbReference>
<feature type="domain" description="CENP-V/GFA" evidence="5">
    <location>
        <begin position="17"/>
        <end position="135"/>
    </location>
</feature>
<organism evidence="6 7">
    <name type="scientific">Lophium mytilinum</name>
    <dbReference type="NCBI Taxonomy" id="390894"/>
    <lineage>
        <taxon>Eukaryota</taxon>
        <taxon>Fungi</taxon>
        <taxon>Dikarya</taxon>
        <taxon>Ascomycota</taxon>
        <taxon>Pezizomycotina</taxon>
        <taxon>Dothideomycetes</taxon>
        <taxon>Pleosporomycetidae</taxon>
        <taxon>Mytilinidiales</taxon>
        <taxon>Mytilinidiaceae</taxon>
        <taxon>Lophium</taxon>
    </lineage>
</organism>
<sequence>MAASDKTQNIGSTDDEATATCFCGAVQMAFPTWGPGYMGSFLCHCLDCHKITSSMFSSGFCIDGKYIKHTRGQSDLKTVSRTESIASGNTVTNYSCSTCGTLMYRLSTGFPGLYALRIGTVDDVTLMETKLKPTVEQFTTSRVAYLKGVEGMKQVEGNSF</sequence>
<keyword evidence="7" id="KW-1185">Reference proteome</keyword>
<evidence type="ECO:0000259" key="5">
    <source>
        <dbReference type="PROSITE" id="PS51891"/>
    </source>
</evidence>
<reference evidence="6" key="1">
    <citation type="journal article" date="2020" name="Stud. Mycol.">
        <title>101 Dothideomycetes genomes: a test case for predicting lifestyles and emergence of pathogens.</title>
        <authorList>
            <person name="Haridas S."/>
            <person name="Albert R."/>
            <person name="Binder M."/>
            <person name="Bloem J."/>
            <person name="Labutti K."/>
            <person name="Salamov A."/>
            <person name="Andreopoulos B."/>
            <person name="Baker S."/>
            <person name="Barry K."/>
            <person name="Bills G."/>
            <person name="Bluhm B."/>
            <person name="Cannon C."/>
            <person name="Castanera R."/>
            <person name="Culley D."/>
            <person name="Daum C."/>
            <person name="Ezra D."/>
            <person name="Gonzalez J."/>
            <person name="Henrissat B."/>
            <person name="Kuo A."/>
            <person name="Liang C."/>
            <person name="Lipzen A."/>
            <person name="Lutzoni F."/>
            <person name="Magnuson J."/>
            <person name="Mondo S."/>
            <person name="Nolan M."/>
            <person name="Ohm R."/>
            <person name="Pangilinan J."/>
            <person name="Park H.-J."/>
            <person name="Ramirez L."/>
            <person name="Alfaro M."/>
            <person name="Sun H."/>
            <person name="Tritt A."/>
            <person name="Yoshinaga Y."/>
            <person name="Zwiers L.-H."/>
            <person name="Turgeon B."/>
            <person name="Goodwin S."/>
            <person name="Spatafora J."/>
            <person name="Crous P."/>
            <person name="Grigoriev I."/>
        </authorList>
    </citation>
    <scope>NUCLEOTIDE SEQUENCE</scope>
    <source>
        <strain evidence="6">CBS 269.34</strain>
    </source>
</reference>
<evidence type="ECO:0000313" key="6">
    <source>
        <dbReference type="EMBL" id="KAF2492792.1"/>
    </source>
</evidence>
<dbReference type="GO" id="GO:0016846">
    <property type="term" value="F:carbon-sulfur lyase activity"/>
    <property type="evidence" value="ECO:0007669"/>
    <property type="project" value="InterPro"/>
</dbReference>
<dbReference type="PROSITE" id="PS51891">
    <property type="entry name" value="CENP_V_GFA"/>
    <property type="match status" value="1"/>
</dbReference>
<dbReference type="GO" id="GO:0046872">
    <property type="term" value="F:metal ion binding"/>
    <property type="evidence" value="ECO:0007669"/>
    <property type="project" value="UniProtKB-KW"/>
</dbReference>
<evidence type="ECO:0000313" key="7">
    <source>
        <dbReference type="Proteomes" id="UP000799750"/>
    </source>
</evidence>
<name>A0A6A6QKN3_9PEZI</name>
<accession>A0A6A6QKN3</accession>
<keyword evidence="4" id="KW-0456">Lyase</keyword>
<dbReference type="InterPro" id="IPR006913">
    <property type="entry name" value="CENP-V/GFA"/>
</dbReference>
<keyword evidence="3" id="KW-0862">Zinc</keyword>
<evidence type="ECO:0000256" key="1">
    <source>
        <dbReference type="ARBA" id="ARBA00005495"/>
    </source>
</evidence>
<evidence type="ECO:0000256" key="2">
    <source>
        <dbReference type="ARBA" id="ARBA00022723"/>
    </source>
</evidence>
<gene>
    <name evidence="6" type="ORF">BU16DRAFT_620117</name>
</gene>
<proteinExistence type="inferred from homology"/>
<dbReference type="AlphaFoldDB" id="A0A6A6QKN3"/>
<keyword evidence="2" id="KW-0479">Metal-binding</keyword>
<dbReference type="EMBL" id="MU004193">
    <property type="protein sequence ID" value="KAF2492792.1"/>
    <property type="molecule type" value="Genomic_DNA"/>
</dbReference>
<dbReference type="Gene3D" id="3.90.1590.10">
    <property type="entry name" value="glutathione-dependent formaldehyde- activating enzyme (gfa)"/>
    <property type="match status" value="1"/>
</dbReference>
<dbReference type="InterPro" id="IPR011057">
    <property type="entry name" value="Mss4-like_sf"/>
</dbReference>
<dbReference type="Pfam" id="PF04828">
    <property type="entry name" value="GFA"/>
    <property type="match status" value="1"/>
</dbReference>
<dbReference type="OrthoDB" id="428768at2759"/>